<sequence length="311" mass="33627">MPDADVDEAGLKLAARRLEMYSTKALAAARIVDRIIVRHAEFERGLKSLDRIYQLGPEFSVPKGLLAFGPPGSGKSTLIKTFVDTLPPSASITPGAETLFIRLTKSQALGPVVEAMLAGLEYAFPKVSNNTVGMKAPQVAKAVKRRGTRLIFIDEAHHLCLSSSSLSRAQGAGTPLTTLLMQLMDETGVGLCLCGGPQLEKLGDTDPYLTSRCQTRLELRNFDLSGPWLGLVRAMVKLCTTFDLSFLARDDQRRPLHEATKGNLRDLKTLVTEVVLVGVDAGKTEIDAPTMALAYERVYGAGSQASNPWSI</sequence>
<gene>
    <name evidence="2" type="ORF">ACG01O_16295</name>
</gene>
<feature type="domain" description="AAA+ ATPase" evidence="1">
    <location>
        <begin position="61"/>
        <end position="221"/>
    </location>
</feature>
<dbReference type="Gene3D" id="3.40.50.300">
    <property type="entry name" value="P-loop containing nucleotide triphosphate hydrolases"/>
    <property type="match status" value="1"/>
</dbReference>
<dbReference type="RefSeq" id="WP_394386177.1">
    <property type="nucleotide sequence ID" value="NZ_JBIGIB010000004.1"/>
</dbReference>
<dbReference type="EMBL" id="JBIGIB010000004">
    <property type="protein sequence ID" value="MFG6468188.1"/>
    <property type="molecule type" value="Genomic_DNA"/>
</dbReference>
<dbReference type="PANTHER" id="PTHR35894">
    <property type="entry name" value="GENERAL SECRETION PATHWAY PROTEIN A-RELATED"/>
    <property type="match status" value="1"/>
</dbReference>
<keyword evidence="3" id="KW-1185">Reference proteome</keyword>
<dbReference type="Pfam" id="PF13401">
    <property type="entry name" value="AAA_22"/>
    <property type="match status" value="1"/>
</dbReference>
<dbReference type="InterPro" id="IPR027417">
    <property type="entry name" value="P-loop_NTPase"/>
</dbReference>
<accession>A0ABW7H1V9</accession>
<reference evidence="2 3" key="1">
    <citation type="submission" date="2024-08" db="EMBL/GenBank/DDBJ databases">
        <authorList>
            <person name="Lu H."/>
        </authorList>
    </citation>
    <scope>NUCLEOTIDE SEQUENCE [LARGE SCALE GENOMIC DNA]</scope>
    <source>
        <strain evidence="2 3">BYS87W</strain>
    </source>
</reference>
<dbReference type="InterPro" id="IPR003593">
    <property type="entry name" value="AAA+_ATPase"/>
</dbReference>
<name>A0ABW7H1V9_9BURK</name>
<protein>
    <submittedName>
        <fullName evidence="2">AAA family ATPase</fullName>
    </submittedName>
</protein>
<evidence type="ECO:0000259" key="1">
    <source>
        <dbReference type="SMART" id="SM00382"/>
    </source>
</evidence>
<organism evidence="2 3">
    <name type="scientific">Pelomonas baiyunensis</name>
    <dbReference type="NCBI Taxonomy" id="3299026"/>
    <lineage>
        <taxon>Bacteria</taxon>
        <taxon>Pseudomonadati</taxon>
        <taxon>Pseudomonadota</taxon>
        <taxon>Betaproteobacteria</taxon>
        <taxon>Burkholderiales</taxon>
        <taxon>Sphaerotilaceae</taxon>
        <taxon>Roseateles</taxon>
    </lineage>
</organism>
<proteinExistence type="predicted"/>
<dbReference type="InterPro" id="IPR052026">
    <property type="entry name" value="ExeA_AAA_ATPase_DNA-bind"/>
</dbReference>
<dbReference type="InterPro" id="IPR049945">
    <property type="entry name" value="AAA_22"/>
</dbReference>
<dbReference type="SMART" id="SM00382">
    <property type="entry name" value="AAA"/>
    <property type="match status" value="1"/>
</dbReference>
<dbReference type="PANTHER" id="PTHR35894:SF1">
    <property type="entry name" value="PHOSPHORIBULOKINASE _ URIDINE KINASE FAMILY"/>
    <property type="match status" value="1"/>
</dbReference>
<dbReference type="SUPFAM" id="SSF52540">
    <property type="entry name" value="P-loop containing nucleoside triphosphate hydrolases"/>
    <property type="match status" value="1"/>
</dbReference>
<evidence type="ECO:0000313" key="2">
    <source>
        <dbReference type="EMBL" id="MFG6468188.1"/>
    </source>
</evidence>
<comment type="caution">
    <text evidence="2">The sequence shown here is derived from an EMBL/GenBank/DDBJ whole genome shotgun (WGS) entry which is preliminary data.</text>
</comment>
<evidence type="ECO:0000313" key="3">
    <source>
        <dbReference type="Proteomes" id="UP001606303"/>
    </source>
</evidence>
<dbReference type="Proteomes" id="UP001606303">
    <property type="component" value="Unassembled WGS sequence"/>
</dbReference>